<keyword evidence="7" id="KW-1185">Reference proteome</keyword>
<keyword evidence="2" id="KW-0813">Transport</keyword>
<sequence>MKRFLNGVAPILAVGLGLLAAGSAWAGTLDDIAKTGVLRGGFRENAHPFAYKGANGVPGGFMVQLCEAVAKDIAQQLKLPGLKVEFVPVTTENRLDMIKQGKIDLLCDSLTETLDRRAVVDFSITTFVDGTSFAIRNDGPRDLQELAGKKVGAVAGTLTEEELKKALASIHVNATIVPFTDFTTAMTALEKGEISAYFAGGAMLTAMIKDHKDAAKILLANTYLSLEPFALAMKLGEGPFRLAVDRALSHIYRSGQIATIFGDVFGKNARPTQQLQTLYMIATLPE</sequence>
<comment type="caution">
    <text evidence="6">The sequence shown here is derived from an EMBL/GenBank/DDBJ whole genome shotgun (WGS) entry which is preliminary data.</text>
</comment>
<dbReference type="Pfam" id="PF00497">
    <property type="entry name" value="SBP_bac_3"/>
    <property type="match status" value="1"/>
</dbReference>
<evidence type="ECO:0000256" key="1">
    <source>
        <dbReference type="ARBA" id="ARBA00010333"/>
    </source>
</evidence>
<evidence type="ECO:0000256" key="3">
    <source>
        <dbReference type="ARBA" id="ARBA00022729"/>
    </source>
</evidence>
<dbReference type="PANTHER" id="PTHR30085:SF6">
    <property type="entry name" value="ABC TRANSPORTER GLUTAMINE-BINDING PROTEIN GLNH"/>
    <property type="match status" value="1"/>
</dbReference>
<comment type="similarity">
    <text evidence="1">Belongs to the bacterial solute-binding protein 3 family.</text>
</comment>
<dbReference type="EMBL" id="JAJISD010000002">
    <property type="protein sequence ID" value="MCC8428855.1"/>
    <property type="molecule type" value="Genomic_DNA"/>
</dbReference>
<dbReference type="SUPFAM" id="SSF53850">
    <property type="entry name" value="Periplasmic binding protein-like II"/>
    <property type="match status" value="1"/>
</dbReference>
<reference evidence="6 7" key="1">
    <citation type="submission" date="2021-11" db="EMBL/GenBank/DDBJ databases">
        <authorList>
            <person name="Lee D.-H."/>
            <person name="Kim S.-B."/>
        </authorList>
    </citation>
    <scope>NUCLEOTIDE SEQUENCE [LARGE SCALE GENOMIC DNA]</scope>
    <source>
        <strain evidence="6 7">KCTC 52223</strain>
    </source>
</reference>
<name>A0ABS8KS14_9HYPH</name>
<feature type="chain" id="PRO_5047213652" evidence="4">
    <location>
        <begin position="27"/>
        <end position="286"/>
    </location>
</feature>
<keyword evidence="3 4" id="KW-0732">Signal</keyword>
<dbReference type="Gene3D" id="3.40.190.10">
    <property type="entry name" value="Periplasmic binding protein-like II"/>
    <property type="match status" value="2"/>
</dbReference>
<evidence type="ECO:0000259" key="5">
    <source>
        <dbReference type="SMART" id="SM00062"/>
    </source>
</evidence>
<dbReference type="Proteomes" id="UP001198862">
    <property type="component" value="Unassembled WGS sequence"/>
</dbReference>
<dbReference type="InterPro" id="IPR001638">
    <property type="entry name" value="Solute-binding_3/MltF_N"/>
</dbReference>
<proteinExistence type="inferred from homology"/>
<feature type="signal peptide" evidence="4">
    <location>
        <begin position="1"/>
        <end position="26"/>
    </location>
</feature>
<dbReference type="PANTHER" id="PTHR30085">
    <property type="entry name" value="AMINO ACID ABC TRANSPORTER PERMEASE"/>
    <property type="match status" value="1"/>
</dbReference>
<dbReference type="SMART" id="SM00062">
    <property type="entry name" value="PBPb"/>
    <property type="match status" value="1"/>
</dbReference>
<organism evidence="6 7">
    <name type="scientific">Reyranella aquatilis</name>
    <dbReference type="NCBI Taxonomy" id="2035356"/>
    <lineage>
        <taxon>Bacteria</taxon>
        <taxon>Pseudomonadati</taxon>
        <taxon>Pseudomonadota</taxon>
        <taxon>Alphaproteobacteria</taxon>
        <taxon>Hyphomicrobiales</taxon>
        <taxon>Reyranellaceae</taxon>
        <taxon>Reyranella</taxon>
    </lineage>
</organism>
<dbReference type="CDD" id="cd13688">
    <property type="entry name" value="PBP2_GltI_DEBP"/>
    <property type="match status" value="1"/>
</dbReference>
<evidence type="ECO:0000313" key="6">
    <source>
        <dbReference type="EMBL" id="MCC8428855.1"/>
    </source>
</evidence>
<gene>
    <name evidence="6" type="ORF">LJ725_07765</name>
</gene>
<dbReference type="RefSeq" id="WP_230550060.1">
    <property type="nucleotide sequence ID" value="NZ_JAJISD010000002.1"/>
</dbReference>
<feature type="domain" description="Solute-binding protein family 3/N-terminal" evidence="5">
    <location>
        <begin position="37"/>
        <end position="268"/>
    </location>
</feature>
<dbReference type="InterPro" id="IPR051455">
    <property type="entry name" value="Bact_solute-bind_prot3"/>
</dbReference>
<accession>A0ABS8KS14</accession>
<protein>
    <submittedName>
        <fullName evidence="6">Amino acid ABC transporter substrate-binding protein</fullName>
    </submittedName>
</protein>
<evidence type="ECO:0000256" key="4">
    <source>
        <dbReference type="SAM" id="SignalP"/>
    </source>
</evidence>
<evidence type="ECO:0000313" key="7">
    <source>
        <dbReference type="Proteomes" id="UP001198862"/>
    </source>
</evidence>
<evidence type="ECO:0000256" key="2">
    <source>
        <dbReference type="ARBA" id="ARBA00022448"/>
    </source>
</evidence>